<organism evidence="7 8">
    <name type="scientific">Actinophytocola xanthii</name>
    <dbReference type="NCBI Taxonomy" id="1912961"/>
    <lineage>
        <taxon>Bacteria</taxon>
        <taxon>Bacillati</taxon>
        <taxon>Actinomycetota</taxon>
        <taxon>Actinomycetes</taxon>
        <taxon>Pseudonocardiales</taxon>
        <taxon>Pseudonocardiaceae</taxon>
    </lineage>
</organism>
<protein>
    <recommendedName>
        <fullName evidence="6">RNA polymerase sigma-70 region 2 domain-containing protein</fullName>
    </recommendedName>
</protein>
<feature type="region of interest" description="Disordered" evidence="5">
    <location>
        <begin position="150"/>
        <end position="170"/>
    </location>
</feature>
<dbReference type="Gene3D" id="1.20.140.160">
    <property type="match status" value="1"/>
</dbReference>
<keyword evidence="4" id="KW-0804">Transcription</keyword>
<evidence type="ECO:0000256" key="1">
    <source>
        <dbReference type="ARBA" id="ARBA00023015"/>
    </source>
</evidence>
<reference evidence="7 8" key="1">
    <citation type="submission" date="2016-12" db="EMBL/GenBank/DDBJ databases">
        <title>The draft genome sequence of Actinophytocola sp. 11-183.</title>
        <authorList>
            <person name="Wang W."/>
            <person name="Yuan L."/>
        </authorList>
    </citation>
    <scope>NUCLEOTIDE SEQUENCE [LARGE SCALE GENOMIC DNA]</scope>
    <source>
        <strain evidence="7 8">11-183</strain>
    </source>
</reference>
<dbReference type="STRING" id="1912961.BU204_37900"/>
<gene>
    <name evidence="7" type="ORF">BU204_37900</name>
</gene>
<dbReference type="GO" id="GO:0016987">
    <property type="term" value="F:sigma factor activity"/>
    <property type="evidence" value="ECO:0007669"/>
    <property type="project" value="UniProtKB-KW"/>
</dbReference>
<evidence type="ECO:0000256" key="2">
    <source>
        <dbReference type="ARBA" id="ARBA00023082"/>
    </source>
</evidence>
<dbReference type="Pfam" id="PF04542">
    <property type="entry name" value="Sigma70_r2"/>
    <property type="match status" value="1"/>
</dbReference>
<evidence type="ECO:0000256" key="5">
    <source>
        <dbReference type="SAM" id="MobiDB-lite"/>
    </source>
</evidence>
<name>A0A1Q8BQ36_9PSEU</name>
<keyword evidence="8" id="KW-1185">Reference proteome</keyword>
<keyword evidence="2" id="KW-0731">Sigma factor</keyword>
<dbReference type="PANTHER" id="PTHR30385">
    <property type="entry name" value="SIGMA FACTOR F FLAGELLAR"/>
    <property type="match status" value="1"/>
</dbReference>
<dbReference type="SUPFAM" id="SSF88946">
    <property type="entry name" value="Sigma2 domain of RNA polymerase sigma factors"/>
    <property type="match status" value="1"/>
</dbReference>
<evidence type="ECO:0000313" key="8">
    <source>
        <dbReference type="Proteomes" id="UP000185596"/>
    </source>
</evidence>
<dbReference type="InterPro" id="IPR007627">
    <property type="entry name" value="RNA_pol_sigma70_r2"/>
</dbReference>
<dbReference type="EMBL" id="MSIE01000198">
    <property type="protein sequence ID" value="OLF04217.1"/>
    <property type="molecule type" value="Genomic_DNA"/>
</dbReference>
<sequence length="170" mass="18271">MAQATTTQPQPVGADELVTAHLPLVGHVVRELLARVPAHIRREDLFSAGSEALVAAARAFDPSRGTPFAAFASLRIRGALLDELRGLDWASRSVRGKVRRVEAERDRFVADHGRVPTPTELADRMGTDTRDITAIRDDVARATLTSLQAAFPDGTDHTGTGGLAHHDPTP</sequence>
<dbReference type="GO" id="GO:0003677">
    <property type="term" value="F:DNA binding"/>
    <property type="evidence" value="ECO:0007669"/>
    <property type="project" value="UniProtKB-KW"/>
</dbReference>
<keyword evidence="3" id="KW-0238">DNA-binding</keyword>
<evidence type="ECO:0000256" key="4">
    <source>
        <dbReference type="ARBA" id="ARBA00023163"/>
    </source>
</evidence>
<evidence type="ECO:0000259" key="6">
    <source>
        <dbReference type="Pfam" id="PF04542"/>
    </source>
</evidence>
<dbReference type="InterPro" id="IPR013325">
    <property type="entry name" value="RNA_pol_sigma_r2"/>
</dbReference>
<dbReference type="Gene3D" id="1.10.1740.10">
    <property type="match status" value="1"/>
</dbReference>
<evidence type="ECO:0000313" key="7">
    <source>
        <dbReference type="EMBL" id="OLF04217.1"/>
    </source>
</evidence>
<dbReference type="AlphaFoldDB" id="A0A1Q8BQ36"/>
<dbReference type="GO" id="GO:0006352">
    <property type="term" value="P:DNA-templated transcription initiation"/>
    <property type="evidence" value="ECO:0007669"/>
    <property type="project" value="InterPro"/>
</dbReference>
<proteinExistence type="predicted"/>
<dbReference type="SUPFAM" id="SSF88659">
    <property type="entry name" value="Sigma3 and sigma4 domains of RNA polymerase sigma factors"/>
    <property type="match status" value="1"/>
</dbReference>
<dbReference type="RefSeq" id="WP_269844688.1">
    <property type="nucleotide sequence ID" value="NZ_MSIE01000198.1"/>
</dbReference>
<feature type="domain" description="RNA polymerase sigma-70 region 2" evidence="6">
    <location>
        <begin position="17"/>
        <end position="89"/>
    </location>
</feature>
<dbReference type="PANTHER" id="PTHR30385:SF7">
    <property type="entry name" value="RNA POLYMERASE SIGMA FACTOR FLIA"/>
    <property type="match status" value="1"/>
</dbReference>
<accession>A0A1Q8BQ36</accession>
<keyword evidence="1" id="KW-0805">Transcription regulation</keyword>
<comment type="caution">
    <text evidence="7">The sequence shown here is derived from an EMBL/GenBank/DDBJ whole genome shotgun (WGS) entry which is preliminary data.</text>
</comment>
<dbReference type="InterPro" id="IPR013324">
    <property type="entry name" value="RNA_pol_sigma_r3/r4-like"/>
</dbReference>
<dbReference type="Proteomes" id="UP000185596">
    <property type="component" value="Unassembled WGS sequence"/>
</dbReference>
<feature type="non-terminal residue" evidence="7">
    <location>
        <position position="170"/>
    </location>
</feature>
<evidence type="ECO:0000256" key="3">
    <source>
        <dbReference type="ARBA" id="ARBA00023125"/>
    </source>
</evidence>